<feature type="domain" description="Protein kinase" evidence="6">
    <location>
        <begin position="19"/>
        <end position="297"/>
    </location>
</feature>
<dbReference type="SMART" id="SM00220">
    <property type="entry name" value="S_TKc"/>
    <property type="match status" value="1"/>
</dbReference>
<dbReference type="InterPro" id="IPR008271">
    <property type="entry name" value="Ser/Thr_kinase_AS"/>
</dbReference>
<dbReference type="GO" id="GO:0005524">
    <property type="term" value="F:ATP binding"/>
    <property type="evidence" value="ECO:0007669"/>
    <property type="project" value="UniProtKB-KW"/>
</dbReference>
<evidence type="ECO:0000256" key="4">
    <source>
        <dbReference type="ARBA" id="ARBA00022840"/>
    </source>
</evidence>
<dbReference type="CDD" id="cd14014">
    <property type="entry name" value="STKc_PknB_like"/>
    <property type="match status" value="1"/>
</dbReference>
<sequence length="617" mass="67619">MSRPLHPHQLRPGHYIRDFLIVRRLGVGGFSFVFLVEREGHRCSLKMAARPVSKEDEDRVDDWMRREVASLEHMEHPHLLPVLERGRWPDPETGYTYFVTPYVSGSTFHVWRWHERATLQRSVGVVCEFLKTLEVLHERGMCHRDVKAENLLVREGDDAPFLIDFGTVHLPCALVLTDGLAPGTLHCQPPEAVLFLASLLSADPPRDARLEARPAADLYAVGVLLYETLTNCRPFSTRVPLEHLLAAIASTPPLEPGRLAPGAPESLCGLTLRLLAKEPAQRPPSARAVREELERLLGEEGHTASWQAPAQRPAECTRARELFPDVDLLEEPREEPTEPEPSAPPLENPPPERAGWTGRRLRRLAALALGLGVLGIGWMLLRAEPTAPVTPAHSEKGSSPMPPLATEAPDTSSTPPVAGSRRCALLTSLLGAATAQMLGCATAPVRPDPIGYLASCSPEARATPVKLGIKPDEQGSFIEPESGTPVSDESIEDGGALNLKPGPITASMFVEMNGQELYLKITGEAVTMPHRVYIQFDRLYLSDGTTYPICGVALDGLHQYGIPTYAKFPMHGAKVDPARVDKSPGSVVLNDPRFETVLQGPEGYYVPRVSLAPPDWR</sequence>
<dbReference type="InterPro" id="IPR011009">
    <property type="entry name" value="Kinase-like_dom_sf"/>
</dbReference>
<dbReference type="PANTHER" id="PTHR43289">
    <property type="entry name" value="MITOGEN-ACTIVATED PROTEIN KINASE KINASE KINASE 20-RELATED"/>
    <property type="match status" value="1"/>
</dbReference>
<keyword evidence="1" id="KW-0808">Transferase</keyword>
<keyword evidence="2" id="KW-0547">Nucleotide-binding</keyword>
<evidence type="ECO:0000256" key="2">
    <source>
        <dbReference type="ARBA" id="ARBA00022741"/>
    </source>
</evidence>
<dbReference type="PANTHER" id="PTHR43289:SF34">
    <property type="entry name" value="SERINE_THREONINE-PROTEIN KINASE YBDM-RELATED"/>
    <property type="match status" value="1"/>
</dbReference>
<feature type="region of interest" description="Disordered" evidence="5">
    <location>
        <begin position="470"/>
        <end position="490"/>
    </location>
</feature>
<dbReference type="AlphaFoldDB" id="A0A7D5BW73"/>
<evidence type="ECO:0000256" key="3">
    <source>
        <dbReference type="ARBA" id="ARBA00022777"/>
    </source>
</evidence>
<feature type="region of interest" description="Disordered" evidence="5">
    <location>
        <begin position="388"/>
        <end position="419"/>
    </location>
</feature>
<evidence type="ECO:0000256" key="5">
    <source>
        <dbReference type="SAM" id="MobiDB-lite"/>
    </source>
</evidence>
<dbReference type="PROSITE" id="PS00108">
    <property type="entry name" value="PROTEIN_KINASE_ST"/>
    <property type="match status" value="1"/>
</dbReference>
<dbReference type="Pfam" id="PF00069">
    <property type="entry name" value="Pkinase"/>
    <property type="match status" value="1"/>
</dbReference>
<evidence type="ECO:0000313" key="7">
    <source>
        <dbReference type="EMBL" id="QKW93561.1"/>
    </source>
</evidence>
<dbReference type="GO" id="GO:0004674">
    <property type="term" value="F:protein serine/threonine kinase activity"/>
    <property type="evidence" value="ECO:0007669"/>
    <property type="project" value="TreeGrafter"/>
</dbReference>
<dbReference type="EMBL" id="MT520808">
    <property type="protein sequence ID" value="QKW93561.1"/>
    <property type="molecule type" value="Genomic_DNA"/>
</dbReference>
<dbReference type="Gene3D" id="3.30.200.20">
    <property type="entry name" value="Phosphorylase Kinase, domain 1"/>
    <property type="match status" value="1"/>
</dbReference>
<dbReference type="SUPFAM" id="SSF56112">
    <property type="entry name" value="Protein kinase-like (PK-like)"/>
    <property type="match status" value="1"/>
</dbReference>
<keyword evidence="3 7" id="KW-0418">Kinase</keyword>
<dbReference type="InterPro" id="IPR000719">
    <property type="entry name" value="Prot_kinase_dom"/>
</dbReference>
<feature type="region of interest" description="Disordered" evidence="5">
    <location>
        <begin position="328"/>
        <end position="355"/>
    </location>
</feature>
<dbReference type="PROSITE" id="PS50011">
    <property type="entry name" value="PROTEIN_KINASE_DOM"/>
    <property type="match status" value="1"/>
</dbReference>
<proteinExistence type="predicted"/>
<accession>A0A7D5BW73</accession>
<protein>
    <submittedName>
        <fullName evidence="7">Serine/threonine-protein kinase</fullName>
    </submittedName>
</protein>
<organism evidence="7">
    <name type="scientific">Archangium gephyra</name>
    <dbReference type="NCBI Taxonomy" id="48"/>
    <lineage>
        <taxon>Bacteria</taxon>
        <taxon>Pseudomonadati</taxon>
        <taxon>Myxococcota</taxon>
        <taxon>Myxococcia</taxon>
        <taxon>Myxococcales</taxon>
        <taxon>Cystobacterineae</taxon>
        <taxon>Archangiaceae</taxon>
        <taxon>Archangium</taxon>
    </lineage>
</organism>
<name>A0A7D5BW73_9BACT</name>
<evidence type="ECO:0000259" key="6">
    <source>
        <dbReference type="PROSITE" id="PS50011"/>
    </source>
</evidence>
<dbReference type="Gene3D" id="1.10.510.10">
    <property type="entry name" value="Transferase(Phosphotransferase) domain 1"/>
    <property type="match status" value="1"/>
</dbReference>
<evidence type="ECO:0000256" key="1">
    <source>
        <dbReference type="ARBA" id="ARBA00022679"/>
    </source>
</evidence>
<reference evidence="7" key="1">
    <citation type="journal article" date="2020" name="Molecules">
        <title>2-Hydroxysorangiadenosine: Structure and Biosynthesis of a Myxobacterial Sesquiterpene-Nucleoside.</title>
        <authorList>
            <person name="Okoth D.A."/>
            <person name="Hug J.J."/>
            <person name="Garcia R."/>
            <person name="Sproer C."/>
            <person name="Overmann J."/>
            <person name="Muller R."/>
        </authorList>
    </citation>
    <scope>NUCLEOTIDE SEQUENCE</scope>
    <source>
        <strain evidence="7">MCy8375</strain>
    </source>
</reference>
<feature type="compositionally biased region" description="Pro residues" evidence="5">
    <location>
        <begin position="339"/>
        <end position="352"/>
    </location>
</feature>
<keyword evidence="4" id="KW-0067">ATP-binding</keyword>